<dbReference type="PATRIC" id="fig|480391.4.peg.223"/>
<feature type="transmembrane region" description="Helical" evidence="1">
    <location>
        <begin position="349"/>
        <end position="368"/>
    </location>
</feature>
<sequence length="773" mass="87613">MSPLNLVLLLFPRGTITAGIMLVTLLKYSLASLSFYWMLTKLFKLNNLIMLSASVAYSLSGFAIANQLNLLWLDAPIILPLIILSLIWLVDKHIKRFFIISMTVMLIVNYYMAFMIAIFSLIFFLWYVTKENFQKSIKAFLISWVSIIGLSAWLWMPTLWTLLQSKANYTETTLKWSFEYFPLNMLTKLITGAFSFHQMSDGLPNIYIASFFLISFITYFFNTKINLKTRLKTALVTLFLIISLCFAPLDLVWHAMQFPWWYPYRFSFIFIFWMILIACKNLEVGSPKIWISSLITVLTFILVIGTSLIALRKNGDYLSINQIVISGVFILTTLVFISTFNNSQTKTWPVALIIMSFVFIDVGTNLFLSLNKIAYVTQSEFSNYSDALTTNINSIKNIDSSGFYRIGTSYLRTKDDPMQANYNGGSHFSSSLETNQINALGTLGQPVSSGNASYINGSLVTDALLNFKYWSINNGQSIGNPLPTASVRQDLQYYSKISGTNFANTYQNPYALGLGWASSNRINHITTFKPIDYQTDLLNKALSGDPKDPLFTYVKYFKIVYHNVNMPQKLNDAFLTKQDLGKPASVDVTFTPTTKNPTYMTLGTGLSHKNVDIIVNGHHFTENAEFRKTITMAIASNSKSKPVKITFNLKKSSLLLNDLSFNELHISSFKQTISKLKQHTLKIRHHSSINIVGTLKTTKDQPNLFTSIPYSDGWKVFDNGHQVTSIKSGRYFLGAKLNPGTHHLKLIYIPPYLIIGIVISVLTLLITILIYKR</sequence>
<feature type="transmembrane region" description="Helical" evidence="1">
    <location>
        <begin position="752"/>
        <end position="771"/>
    </location>
</feature>
<dbReference type="PANTHER" id="PTHR38454">
    <property type="entry name" value="INTEGRAL MEMBRANE PROTEIN-RELATED"/>
    <property type="match status" value="1"/>
</dbReference>
<name>A0A0R2NHW1_9LACO</name>
<protein>
    <recommendedName>
        <fullName evidence="4">Integral membrane protein</fullName>
    </recommendedName>
</protein>
<feature type="transmembrane region" description="Helical" evidence="1">
    <location>
        <begin position="139"/>
        <end position="160"/>
    </location>
</feature>
<feature type="transmembrane region" description="Helical" evidence="1">
    <location>
        <begin position="262"/>
        <end position="282"/>
    </location>
</feature>
<feature type="transmembrane region" description="Helical" evidence="1">
    <location>
        <begin position="234"/>
        <end position="256"/>
    </location>
</feature>
<evidence type="ECO:0000313" key="2">
    <source>
        <dbReference type="EMBL" id="KRO25383.1"/>
    </source>
</evidence>
<dbReference type="AlphaFoldDB" id="A0A0R2NHW1"/>
<evidence type="ECO:0008006" key="4">
    <source>
        <dbReference type="Google" id="ProtNLM"/>
    </source>
</evidence>
<dbReference type="InterPro" id="IPR018580">
    <property type="entry name" value="Uncharacterised_YfhO"/>
</dbReference>
<keyword evidence="1" id="KW-0472">Membrane</keyword>
<feature type="transmembrane region" description="Helical" evidence="1">
    <location>
        <begin position="6"/>
        <end position="26"/>
    </location>
</feature>
<feature type="transmembrane region" description="Helical" evidence="1">
    <location>
        <begin position="289"/>
        <end position="311"/>
    </location>
</feature>
<feature type="transmembrane region" description="Helical" evidence="1">
    <location>
        <begin position="97"/>
        <end position="127"/>
    </location>
</feature>
<keyword evidence="1" id="KW-1133">Transmembrane helix</keyword>
<feature type="transmembrane region" description="Helical" evidence="1">
    <location>
        <begin position="71"/>
        <end position="90"/>
    </location>
</feature>
<keyword evidence="3" id="KW-1185">Reference proteome</keyword>
<evidence type="ECO:0000256" key="1">
    <source>
        <dbReference type="SAM" id="Phobius"/>
    </source>
</evidence>
<dbReference type="EMBL" id="JQCQ01000011">
    <property type="protein sequence ID" value="KRO25383.1"/>
    <property type="molecule type" value="Genomic_DNA"/>
</dbReference>
<reference evidence="2 3" key="1">
    <citation type="journal article" date="2015" name="Genome Announc.">
        <title>Expanding the biotechnology potential of lactobacilli through comparative genomics of 213 strains and associated genera.</title>
        <authorList>
            <person name="Sun Z."/>
            <person name="Harris H.M."/>
            <person name="McCann A."/>
            <person name="Guo C."/>
            <person name="Argimon S."/>
            <person name="Zhang W."/>
            <person name="Yang X."/>
            <person name="Jeffery I.B."/>
            <person name="Cooney J.C."/>
            <person name="Kagawa T.F."/>
            <person name="Liu W."/>
            <person name="Song Y."/>
            <person name="Salvetti E."/>
            <person name="Wrobel A."/>
            <person name="Rasinkangas P."/>
            <person name="Parkhill J."/>
            <person name="Rea M.C."/>
            <person name="O'Sullivan O."/>
            <person name="Ritari J."/>
            <person name="Douillard F.P."/>
            <person name="Paul Ross R."/>
            <person name="Yang R."/>
            <person name="Briner A.E."/>
            <person name="Felis G.E."/>
            <person name="de Vos W.M."/>
            <person name="Barrangou R."/>
            <person name="Klaenhammer T.R."/>
            <person name="Caufield P.W."/>
            <person name="Cui Y."/>
            <person name="Zhang H."/>
            <person name="O'Toole P.W."/>
        </authorList>
    </citation>
    <scope>NUCLEOTIDE SEQUENCE [LARGE SCALE GENOMIC DNA]</scope>
    <source>
        <strain evidence="2 3">DSM 23026</strain>
    </source>
</reference>
<dbReference type="PANTHER" id="PTHR38454:SF1">
    <property type="entry name" value="INTEGRAL MEMBRANE PROTEIN"/>
    <property type="match status" value="1"/>
</dbReference>
<evidence type="ECO:0000313" key="3">
    <source>
        <dbReference type="Proteomes" id="UP000051249"/>
    </source>
</evidence>
<dbReference type="Pfam" id="PF09586">
    <property type="entry name" value="YfhO"/>
    <property type="match status" value="1"/>
</dbReference>
<feature type="transmembrane region" description="Helical" evidence="1">
    <location>
        <begin position="205"/>
        <end position="222"/>
    </location>
</feature>
<proteinExistence type="predicted"/>
<keyword evidence="1" id="KW-0812">Transmembrane</keyword>
<gene>
    <name evidence="2" type="ORF">IV88_GL000220</name>
</gene>
<dbReference type="Proteomes" id="UP000051249">
    <property type="component" value="Unassembled WGS sequence"/>
</dbReference>
<feature type="transmembrane region" description="Helical" evidence="1">
    <location>
        <begin position="317"/>
        <end position="337"/>
    </location>
</feature>
<accession>A0A0R2NHW1</accession>
<organism evidence="2 3">
    <name type="scientific">Pediococcus argentinicus</name>
    <dbReference type="NCBI Taxonomy" id="480391"/>
    <lineage>
        <taxon>Bacteria</taxon>
        <taxon>Bacillati</taxon>
        <taxon>Bacillota</taxon>
        <taxon>Bacilli</taxon>
        <taxon>Lactobacillales</taxon>
        <taxon>Lactobacillaceae</taxon>
        <taxon>Pediococcus</taxon>
    </lineage>
</organism>
<comment type="caution">
    <text evidence="2">The sequence shown here is derived from an EMBL/GenBank/DDBJ whole genome shotgun (WGS) entry which is preliminary data.</text>
</comment>